<evidence type="ECO:0000259" key="8">
    <source>
        <dbReference type="Pfam" id="PF15985"/>
    </source>
</evidence>
<dbReference type="GO" id="GO:0071028">
    <property type="term" value="P:nuclear mRNA surveillance"/>
    <property type="evidence" value="ECO:0007669"/>
    <property type="project" value="UniProtKB-ARBA"/>
</dbReference>
<name>G7DSA6_MIXOS</name>
<dbReference type="eggNOG" id="KOG3013">
    <property type="taxonomic scope" value="Eukaryota"/>
</dbReference>
<comment type="caution">
    <text evidence="10">The sequence shown here is derived from an EMBL/GenBank/DDBJ whole genome shotgun (WGS) entry which is preliminary data.</text>
</comment>
<protein>
    <submittedName>
        <fullName evidence="10">Uncharacterized protein</fullName>
    </submittedName>
</protein>
<dbReference type="SUPFAM" id="SSF50249">
    <property type="entry name" value="Nucleic acid-binding proteins"/>
    <property type="match status" value="1"/>
</dbReference>
<dbReference type="Proteomes" id="UP000009131">
    <property type="component" value="Unassembled WGS sequence"/>
</dbReference>
<dbReference type="FunCoup" id="G7DSA6">
    <property type="interactions" value="724"/>
</dbReference>
<dbReference type="EMBL" id="BABT02000005">
    <property type="protein sequence ID" value="GAA93466.1"/>
    <property type="molecule type" value="Genomic_DNA"/>
</dbReference>
<gene>
    <name evidence="10" type="primary">Mo00107</name>
    <name evidence="10" type="ORF">E5Q_00107</name>
</gene>
<dbReference type="SUPFAM" id="SSF110324">
    <property type="entry name" value="Ribosomal L27 protein-like"/>
    <property type="match status" value="1"/>
</dbReference>
<sequence length="316" mass="34140">MFKIITGGSTSAPLDSMQLDDAAGSAQVSVPGEFLASSHDWMRGHGTYVADESVVSTMAGTVDRVNKLVSVRALRGRYKPEVGDLIIGRIVEVQAKRWKVDASSRQFASLLLSSINLPGGVQRRKLESDELQMRTFFQEGDLLVAEVQALYANGEMSLHTRSLKFGKLRNGVLVRVQSQLIVRQKSHFHALPCGVNLIIGMNGWIWIYQPSPAESNTSRNNGIGADGLETTDTDASMLYSSTNDPLDNVIMIAIARTAAVIQALANNNVPLTDSSIAEAYEVSQELEIDELGTANVANLGRPDIAQLLATAVLSRG</sequence>
<dbReference type="OrthoDB" id="1650at2759"/>
<reference evidence="10 11" key="2">
    <citation type="journal article" date="2012" name="Open Biol.">
        <title>Characteristics of nucleosomes and linker DNA regions on the genome of the basidiomycete Mixia osmundae revealed by mono- and dinucleosome mapping.</title>
        <authorList>
            <person name="Nishida H."/>
            <person name="Kondo S."/>
            <person name="Matsumoto T."/>
            <person name="Suzuki Y."/>
            <person name="Yoshikawa H."/>
            <person name="Taylor T.D."/>
            <person name="Sugiyama J."/>
        </authorList>
    </citation>
    <scope>NUCLEOTIDE SEQUENCE [LARGE SCALE GENOMIC DNA]</scope>
    <source>
        <strain evidence="11">CBS 9802 / IAM 14324 / JCM 22182 / KY 12970</strain>
    </source>
</reference>
<evidence type="ECO:0000313" key="10">
    <source>
        <dbReference type="EMBL" id="GAA93466.1"/>
    </source>
</evidence>
<dbReference type="InterPro" id="IPR012340">
    <property type="entry name" value="NA-bd_OB-fold"/>
</dbReference>
<dbReference type="GO" id="GO:0071035">
    <property type="term" value="P:nuclear polyadenylation-dependent rRNA catabolic process"/>
    <property type="evidence" value="ECO:0007669"/>
    <property type="project" value="TreeGrafter"/>
</dbReference>
<keyword evidence="11" id="KW-1185">Reference proteome</keyword>
<evidence type="ECO:0000313" key="11">
    <source>
        <dbReference type="Proteomes" id="UP000009131"/>
    </source>
</evidence>
<dbReference type="RefSeq" id="XP_014569504.1">
    <property type="nucleotide sequence ID" value="XM_014714018.1"/>
</dbReference>
<evidence type="ECO:0000259" key="9">
    <source>
        <dbReference type="Pfam" id="PF21266"/>
    </source>
</evidence>
<dbReference type="OMA" id="GVNGFIW"/>
<keyword evidence="5" id="KW-0694">RNA-binding</keyword>
<dbReference type="FunFam" id="2.40.50.140:FF:000038">
    <property type="entry name" value="Exosome complex component RRP4"/>
    <property type="match status" value="1"/>
</dbReference>
<dbReference type="GO" id="GO:0000467">
    <property type="term" value="P:exonucleolytic trimming to generate mature 3'-end of 5.8S rRNA from tricistronic rRNA transcript (SSU-rRNA, 5.8S rRNA, LSU-rRNA)"/>
    <property type="evidence" value="ECO:0007669"/>
    <property type="project" value="TreeGrafter"/>
</dbReference>
<proteinExistence type="inferred from homology"/>
<keyword evidence="6" id="KW-0539">Nucleus</keyword>
<organism evidence="10 11">
    <name type="scientific">Mixia osmundae (strain CBS 9802 / IAM 14324 / JCM 22182 / KY 12970)</name>
    <dbReference type="NCBI Taxonomy" id="764103"/>
    <lineage>
        <taxon>Eukaryota</taxon>
        <taxon>Fungi</taxon>
        <taxon>Dikarya</taxon>
        <taxon>Basidiomycota</taxon>
        <taxon>Pucciniomycotina</taxon>
        <taxon>Mixiomycetes</taxon>
        <taxon>Mixiales</taxon>
        <taxon>Mixiaceae</taxon>
        <taxon>Mixia</taxon>
    </lineage>
</organism>
<dbReference type="GO" id="GO:0000176">
    <property type="term" value="C:nuclear exosome (RNase complex)"/>
    <property type="evidence" value="ECO:0007669"/>
    <property type="project" value="UniProtKB-ARBA"/>
</dbReference>
<comment type="subcellular location">
    <subcellularLocation>
        <location evidence="1">Nucleus</location>
    </subcellularLocation>
</comment>
<dbReference type="GO" id="GO:0003723">
    <property type="term" value="F:RNA binding"/>
    <property type="evidence" value="ECO:0007669"/>
    <property type="project" value="UniProtKB-KW"/>
</dbReference>
<dbReference type="InParanoid" id="G7DSA6"/>
<evidence type="ECO:0000256" key="5">
    <source>
        <dbReference type="ARBA" id="ARBA00022884"/>
    </source>
</evidence>
<evidence type="ECO:0000256" key="4">
    <source>
        <dbReference type="ARBA" id="ARBA00022835"/>
    </source>
</evidence>
<dbReference type="STRING" id="764103.G7DSA6"/>
<dbReference type="PANTHER" id="PTHR21321:SF4">
    <property type="entry name" value="EXOSOME COMPLEX COMPONENT RRP4"/>
    <property type="match status" value="1"/>
</dbReference>
<dbReference type="PANTHER" id="PTHR21321">
    <property type="entry name" value="PNAS-3 RELATED"/>
    <property type="match status" value="1"/>
</dbReference>
<dbReference type="GO" id="GO:0071034">
    <property type="term" value="P:CUT catabolic process"/>
    <property type="evidence" value="ECO:0007669"/>
    <property type="project" value="TreeGrafter"/>
</dbReference>
<keyword evidence="4" id="KW-0271">Exosome</keyword>
<feature type="domain" description="K Homology" evidence="8">
    <location>
        <begin position="171"/>
        <end position="212"/>
    </location>
</feature>
<evidence type="ECO:0000256" key="2">
    <source>
        <dbReference type="ARBA" id="ARBA00009155"/>
    </source>
</evidence>
<feature type="domain" description="RRP4 S1" evidence="9">
    <location>
        <begin position="77"/>
        <end position="148"/>
    </location>
</feature>
<dbReference type="InterPro" id="IPR004088">
    <property type="entry name" value="KH_dom_type_1"/>
</dbReference>
<dbReference type="InterPro" id="IPR026699">
    <property type="entry name" value="Exosome_RNA_bind1/RRP40/RRP4"/>
</dbReference>
<dbReference type="GO" id="GO:0034475">
    <property type="term" value="P:U4 snRNA 3'-end processing"/>
    <property type="evidence" value="ECO:0007669"/>
    <property type="project" value="TreeGrafter"/>
</dbReference>
<dbReference type="HOGENOM" id="CLU_034114_3_0_1"/>
<dbReference type="InterPro" id="IPR048565">
    <property type="entry name" value="S1_RRP4"/>
</dbReference>
<reference evidence="10 11" key="1">
    <citation type="journal article" date="2011" name="J. Gen. Appl. Microbiol.">
        <title>Draft genome sequencing of the enigmatic basidiomycete Mixia osmundae.</title>
        <authorList>
            <person name="Nishida H."/>
            <person name="Nagatsuka Y."/>
            <person name="Sugiyama J."/>
        </authorList>
    </citation>
    <scope>NUCLEOTIDE SEQUENCE [LARGE SCALE GENOMIC DNA]</scope>
    <source>
        <strain evidence="11">CBS 9802 / IAM 14324 / JCM 22182 / KY 12970</strain>
    </source>
</reference>
<dbReference type="Pfam" id="PF21266">
    <property type="entry name" value="S1_RRP4"/>
    <property type="match status" value="1"/>
</dbReference>
<evidence type="ECO:0000259" key="7">
    <source>
        <dbReference type="Pfam" id="PF14382"/>
    </source>
</evidence>
<dbReference type="InterPro" id="IPR036612">
    <property type="entry name" value="KH_dom_type_1_sf"/>
</dbReference>
<dbReference type="GO" id="GO:0000177">
    <property type="term" value="C:cytoplasmic exosome (RNase complex)"/>
    <property type="evidence" value="ECO:0007669"/>
    <property type="project" value="TreeGrafter"/>
</dbReference>
<dbReference type="InterPro" id="IPR025721">
    <property type="entry name" value="Exosome_cplx_N_dom"/>
</dbReference>
<dbReference type="Gene3D" id="2.40.50.100">
    <property type="match status" value="1"/>
</dbReference>
<dbReference type="CDD" id="cd22525">
    <property type="entry name" value="KH-I_Rrp4_eukar"/>
    <property type="match status" value="1"/>
</dbReference>
<evidence type="ECO:0000256" key="3">
    <source>
        <dbReference type="ARBA" id="ARBA00022552"/>
    </source>
</evidence>
<accession>G7DSA6</accession>
<dbReference type="AlphaFoldDB" id="G7DSA6"/>
<dbReference type="Pfam" id="PF15985">
    <property type="entry name" value="KH_6"/>
    <property type="match status" value="1"/>
</dbReference>
<feature type="domain" description="Exosome complex component N-terminal" evidence="7">
    <location>
        <begin position="30"/>
        <end position="65"/>
    </location>
</feature>
<dbReference type="Gene3D" id="2.40.50.140">
    <property type="entry name" value="Nucleic acid-binding proteins"/>
    <property type="match status" value="1"/>
</dbReference>
<comment type="similarity">
    <text evidence="2">Belongs to the RRP4 family.</text>
</comment>
<evidence type="ECO:0000256" key="1">
    <source>
        <dbReference type="ARBA" id="ARBA00004123"/>
    </source>
</evidence>
<keyword evidence="3" id="KW-0698">rRNA processing</keyword>
<evidence type="ECO:0000256" key="6">
    <source>
        <dbReference type="ARBA" id="ARBA00023242"/>
    </source>
</evidence>
<dbReference type="Pfam" id="PF14382">
    <property type="entry name" value="ECR1_N"/>
    <property type="match status" value="1"/>
</dbReference>
<dbReference type="SUPFAM" id="SSF54791">
    <property type="entry name" value="Eukaryotic type KH-domain (KH-domain type I)"/>
    <property type="match status" value="1"/>
</dbReference>
<dbReference type="GO" id="GO:0071051">
    <property type="term" value="P:poly(A)-dependent snoRNA 3'-end processing"/>
    <property type="evidence" value="ECO:0007669"/>
    <property type="project" value="TreeGrafter"/>
</dbReference>
<dbReference type="CDD" id="cd05789">
    <property type="entry name" value="S1_Rrp4"/>
    <property type="match status" value="1"/>
</dbReference>
<dbReference type="GO" id="GO:0071038">
    <property type="term" value="P:TRAMP-dependent tRNA surveillance pathway"/>
    <property type="evidence" value="ECO:0007669"/>
    <property type="project" value="TreeGrafter"/>
</dbReference>